<evidence type="ECO:0000313" key="12">
    <source>
        <dbReference type="Proteomes" id="UP001152797"/>
    </source>
</evidence>
<feature type="compositionally biased region" description="Pro residues" evidence="8">
    <location>
        <begin position="476"/>
        <end position="501"/>
    </location>
</feature>
<dbReference type="GO" id="GO:0003777">
    <property type="term" value="F:microtubule motor activity"/>
    <property type="evidence" value="ECO:0007669"/>
    <property type="project" value="InterPro"/>
</dbReference>
<dbReference type="GO" id="GO:0008017">
    <property type="term" value="F:microtubule binding"/>
    <property type="evidence" value="ECO:0007669"/>
    <property type="project" value="InterPro"/>
</dbReference>
<dbReference type="PANTHER" id="PTHR47969:SF15">
    <property type="entry name" value="CHROMOSOME-ASSOCIATED KINESIN KIF4A-RELATED"/>
    <property type="match status" value="1"/>
</dbReference>
<dbReference type="SUPFAM" id="SSF52540">
    <property type="entry name" value="P-loop containing nucleoside triphosphate hydrolases"/>
    <property type="match status" value="1"/>
</dbReference>
<feature type="binding site" evidence="6">
    <location>
        <begin position="130"/>
        <end position="137"/>
    </location>
    <ligand>
        <name>ATP</name>
        <dbReference type="ChEBI" id="CHEBI:30616"/>
    </ligand>
</feature>
<comment type="subcellular location">
    <subcellularLocation>
        <location evidence="1">Cytoplasm</location>
    </subcellularLocation>
</comment>
<keyword evidence="3 6" id="KW-0547">Nucleotide-binding</keyword>
<dbReference type="PANTHER" id="PTHR47969">
    <property type="entry name" value="CHROMOSOME-ASSOCIATED KINESIN KIF4A-RELATED"/>
    <property type="match status" value="1"/>
</dbReference>
<feature type="region of interest" description="Disordered" evidence="8">
    <location>
        <begin position="471"/>
        <end position="540"/>
    </location>
</feature>
<evidence type="ECO:0000256" key="3">
    <source>
        <dbReference type="ARBA" id="ARBA00022741"/>
    </source>
</evidence>
<dbReference type="GO" id="GO:0005875">
    <property type="term" value="C:microtubule associated complex"/>
    <property type="evidence" value="ECO:0007669"/>
    <property type="project" value="TreeGrafter"/>
</dbReference>
<keyword evidence="12" id="KW-1185">Reference proteome</keyword>
<dbReference type="Proteomes" id="UP001152797">
    <property type="component" value="Unassembled WGS sequence"/>
</dbReference>
<reference evidence="11 12" key="2">
    <citation type="submission" date="2024-05" db="EMBL/GenBank/DDBJ databases">
        <authorList>
            <person name="Chen Y."/>
            <person name="Shah S."/>
            <person name="Dougan E. K."/>
            <person name="Thang M."/>
            <person name="Chan C."/>
        </authorList>
    </citation>
    <scope>NUCLEOTIDE SEQUENCE [LARGE SCALE GENOMIC DNA]</scope>
</reference>
<dbReference type="CDD" id="cd00106">
    <property type="entry name" value="KISc"/>
    <property type="match status" value="1"/>
</dbReference>
<sequence length="540" mass="59335">MLAPILAVRWLFRWLEFEAWREQLSRGKCIRGDDVADEAALGAARVRVCARFRPLLPEESGPCGRITWDEEDAPKKVHTIGGRSDAGKTFEFDRVFPPPTSQQEVFEDAGLANFLDAVLDGYHATVFAYGQTGSGKTHTMEGFVYQAAAQGKVPQVNPSRTAPERLGIVPRCIEGLFERMEQQSLQSDKSFTLRLSFLQIYNEKIFDLLNPVHLTNHGASSGGNHGLRLRWNSREAAVSVENLFVFECRTPSEALNYYKAGVKNRTVASHQMNQASSRSHSVLMLTIERRSEASIDRTSKLTLVDLAGSERQSITGATGRTLQESVGINQSLFVLRKVIMSLAKQSRGASKLMVPYRESKLTILLRDAIGGSGYTLMLACISVLDSNWEENLSTLQYACTAGSIRNRPVVNLDPTTLLIRQLRREVQSLKSQLSLAQNYVLKVTGKPIPREVLLGDFTKVPDDFVFVAESPAVPRGAPPAPAAPAPRPPMTPLMPPTPSPPQKSERDRSVERLESAESQEGESLGVGPPSGEAAQPDPLG</sequence>
<feature type="domain" description="Kinesin motor" evidence="9">
    <location>
        <begin position="45"/>
        <end position="404"/>
    </location>
</feature>
<evidence type="ECO:0000313" key="11">
    <source>
        <dbReference type="EMBL" id="CAL4775316.1"/>
    </source>
</evidence>
<dbReference type="InterPro" id="IPR001752">
    <property type="entry name" value="Kinesin_motor_dom"/>
</dbReference>
<gene>
    <name evidence="10" type="ORF">C1SCF055_LOCUS15236</name>
</gene>
<proteinExistence type="inferred from homology"/>
<dbReference type="OrthoDB" id="419306at2759"/>
<dbReference type="InterPro" id="IPR027640">
    <property type="entry name" value="Kinesin-like_fam"/>
</dbReference>
<dbReference type="InterPro" id="IPR036961">
    <property type="entry name" value="Kinesin_motor_dom_sf"/>
</dbReference>
<keyword evidence="2" id="KW-0963">Cytoplasm</keyword>
<keyword evidence="5" id="KW-0175">Coiled coil</keyword>
<dbReference type="Gene3D" id="3.40.850.10">
    <property type="entry name" value="Kinesin motor domain"/>
    <property type="match status" value="1"/>
</dbReference>
<dbReference type="EMBL" id="CAMXCT030001224">
    <property type="protein sequence ID" value="CAL4775316.1"/>
    <property type="molecule type" value="Genomic_DNA"/>
</dbReference>
<dbReference type="EMBL" id="CAMXCT020001224">
    <property type="protein sequence ID" value="CAL1141379.1"/>
    <property type="molecule type" value="Genomic_DNA"/>
</dbReference>
<comment type="caution">
    <text evidence="10">The sequence shown here is derived from an EMBL/GenBank/DDBJ whole genome shotgun (WGS) entry which is preliminary data.</text>
</comment>
<evidence type="ECO:0000256" key="2">
    <source>
        <dbReference type="ARBA" id="ARBA00022490"/>
    </source>
</evidence>
<keyword evidence="6 7" id="KW-0505">Motor protein</keyword>
<dbReference type="AlphaFoldDB" id="A0A9P1CAI9"/>
<evidence type="ECO:0000256" key="5">
    <source>
        <dbReference type="ARBA" id="ARBA00023054"/>
    </source>
</evidence>
<dbReference type="Pfam" id="PF00225">
    <property type="entry name" value="Kinesin"/>
    <property type="match status" value="1"/>
</dbReference>
<reference evidence="10" key="1">
    <citation type="submission" date="2022-10" db="EMBL/GenBank/DDBJ databases">
        <authorList>
            <person name="Chen Y."/>
            <person name="Dougan E. K."/>
            <person name="Chan C."/>
            <person name="Rhodes N."/>
            <person name="Thang M."/>
        </authorList>
    </citation>
    <scope>NUCLEOTIDE SEQUENCE</scope>
</reference>
<dbReference type="GO" id="GO:0005874">
    <property type="term" value="C:microtubule"/>
    <property type="evidence" value="ECO:0007669"/>
    <property type="project" value="UniProtKB-KW"/>
</dbReference>
<dbReference type="EMBL" id="CAMXCT010001224">
    <property type="protein sequence ID" value="CAI3988004.1"/>
    <property type="molecule type" value="Genomic_DNA"/>
</dbReference>
<organism evidence="10">
    <name type="scientific">Cladocopium goreaui</name>
    <dbReference type="NCBI Taxonomy" id="2562237"/>
    <lineage>
        <taxon>Eukaryota</taxon>
        <taxon>Sar</taxon>
        <taxon>Alveolata</taxon>
        <taxon>Dinophyceae</taxon>
        <taxon>Suessiales</taxon>
        <taxon>Symbiodiniaceae</taxon>
        <taxon>Cladocopium</taxon>
    </lineage>
</organism>
<keyword evidence="7" id="KW-0493">Microtubule</keyword>
<protein>
    <recommendedName>
        <fullName evidence="7">Kinesin-like protein</fullName>
    </recommendedName>
</protein>
<evidence type="ECO:0000256" key="7">
    <source>
        <dbReference type="RuleBase" id="RU000394"/>
    </source>
</evidence>
<evidence type="ECO:0000256" key="1">
    <source>
        <dbReference type="ARBA" id="ARBA00004496"/>
    </source>
</evidence>
<comment type="similarity">
    <text evidence="6 7">Belongs to the TRAFAC class myosin-kinesin ATPase superfamily. Kinesin family.</text>
</comment>
<dbReference type="InterPro" id="IPR027417">
    <property type="entry name" value="P-loop_NTPase"/>
</dbReference>
<dbReference type="GO" id="GO:0007018">
    <property type="term" value="P:microtubule-based movement"/>
    <property type="evidence" value="ECO:0007669"/>
    <property type="project" value="InterPro"/>
</dbReference>
<evidence type="ECO:0000313" key="10">
    <source>
        <dbReference type="EMBL" id="CAI3988004.1"/>
    </source>
</evidence>
<dbReference type="PRINTS" id="PR00380">
    <property type="entry name" value="KINESINHEAVY"/>
</dbReference>
<dbReference type="InterPro" id="IPR019821">
    <property type="entry name" value="Kinesin_motor_CS"/>
</dbReference>
<evidence type="ECO:0000256" key="6">
    <source>
        <dbReference type="PROSITE-ProRule" id="PRU00283"/>
    </source>
</evidence>
<dbReference type="GO" id="GO:0007052">
    <property type="term" value="P:mitotic spindle organization"/>
    <property type="evidence" value="ECO:0007669"/>
    <property type="project" value="TreeGrafter"/>
</dbReference>
<dbReference type="SMART" id="SM00129">
    <property type="entry name" value="KISc"/>
    <property type="match status" value="1"/>
</dbReference>
<dbReference type="GO" id="GO:0005524">
    <property type="term" value="F:ATP binding"/>
    <property type="evidence" value="ECO:0007669"/>
    <property type="project" value="UniProtKB-UniRule"/>
</dbReference>
<evidence type="ECO:0000259" key="9">
    <source>
        <dbReference type="PROSITE" id="PS50067"/>
    </source>
</evidence>
<dbReference type="GO" id="GO:0005737">
    <property type="term" value="C:cytoplasm"/>
    <property type="evidence" value="ECO:0007669"/>
    <property type="project" value="UniProtKB-SubCell"/>
</dbReference>
<keyword evidence="4 6" id="KW-0067">ATP-binding</keyword>
<accession>A0A9P1CAI9</accession>
<feature type="compositionally biased region" description="Basic and acidic residues" evidence="8">
    <location>
        <begin position="503"/>
        <end position="515"/>
    </location>
</feature>
<evidence type="ECO:0000256" key="4">
    <source>
        <dbReference type="ARBA" id="ARBA00022840"/>
    </source>
</evidence>
<evidence type="ECO:0000256" key="8">
    <source>
        <dbReference type="SAM" id="MobiDB-lite"/>
    </source>
</evidence>
<dbReference type="PROSITE" id="PS00411">
    <property type="entry name" value="KINESIN_MOTOR_1"/>
    <property type="match status" value="1"/>
</dbReference>
<dbReference type="PROSITE" id="PS50067">
    <property type="entry name" value="KINESIN_MOTOR_2"/>
    <property type="match status" value="1"/>
</dbReference>
<name>A0A9P1CAI9_9DINO</name>
<dbReference type="GO" id="GO:0051231">
    <property type="term" value="P:spindle elongation"/>
    <property type="evidence" value="ECO:0007669"/>
    <property type="project" value="TreeGrafter"/>
</dbReference>